<dbReference type="OrthoDB" id="8590699at2"/>
<evidence type="ECO:0000256" key="4">
    <source>
        <dbReference type="ARBA" id="ARBA00023163"/>
    </source>
</evidence>
<dbReference type="Pfam" id="PF13412">
    <property type="entry name" value="HTH_24"/>
    <property type="match status" value="1"/>
</dbReference>
<keyword evidence="4" id="KW-0804">Transcription</keyword>
<dbReference type="Pfam" id="PF01037">
    <property type="entry name" value="AsnC_trans_reg"/>
    <property type="match status" value="1"/>
</dbReference>
<dbReference type="GO" id="GO:0043201">
    <property type="term" value="P:response to L-leucine"/>
    <property type="evidence" value="ECO:0007669"/>
    <property type="project" value="TreeGrafter"/>
</dbReference>
<dbReference type="SUPFAM" id="SSF46785">
    <property type="entry name" value="Winged helix' DNA-binding domain"/>
    <property type="match status" value="1"/>
</dbReference>
<dbReference type="PANTHER" id="PTHR30154">
    <property type="entry name" value="LEUCINE-RESPONSIVE REGULATORY PROTEIN"/>
    <property type="match status" value="1"/>
</dbReference>
<dbReference type="GO" id="GO:0005829">
    <property type="term" value="C:cytosol"/>
    <property type="evidence" value="ECO:0007669"/>
    <property type="project" value="TreeGrafter"/>
</dbReference>
<name>A0A2S5KJ69_9PROT</name>
<dbReference type="Gene3D" id="3.30.70.920">
    <property type="match status" value="1"/>
</dbReference>
<dbReference type="InterPro" id="IPR019888">
    <property type="entry name" value="Tscrpt_reg_AsnC-like"/>
</dbReference>
<evidence type="ECO:0000259" key="5">
    <source>
        <dbReference type="PROSITE" id="PS50956"/>
    </source>
</evidence>
<dbReference type="EMBL" id="PRLP01000127">
    <property type="protein sequence ID" value="PPC74828.1"/>
    <property type="molecule type" value="Genomic_DNA"/>
</dbReference>
<dbReference type="Gene3D" id="1.10.10.10">
    <property type="entry name" value="Winged helix-like DNA-binding domain superfamily/Winged helix DNA-binding domain"/>
    <property type="match status" value="1"/>
</dbReference>
<feature type="domain" description="HTH asnC-type" evidence="5">
    <location>
        <begin position="10"/>
        <end position="99"/>
    </location>
</feature>
<dbReference type="SUPFAM" id="SSF54909">
    <property type="entry name" value="Dimeric alpha+beta barrel"/>
    <property type="match status" value="1"/>
</dbReference>
<accession>A0A2S5KJ69</accession>
<evidence type="ECO:0000256" key="1">
    <source>
        <dbReference type="ARBA" id="ARBA00023015"/>
    </source>
</evidence>
<dbReference type="SMART" id="SM00344">
    <property type="entry name" value="HTH_ASNC"/>
    <property type="match status" value="1"/>
</dbReference>
<dbReference type="InterPro" id="IPR011991">
    <property type="entry name" value="ArsR-like_HTH"/>
</dbReference>
<evidence type="ECO:0000256" key="3">
    <source>
        <dbReference type="ARBA" id="ARBA00023159"/>
    </source>
</evidence>
<dbReference type="InterPro" id="IPR036390">
    <property type="entry name" value="WH_DNA-bd_sf"/>
</dbReference>
<dbReference type="FunFam" id="3.30.70.920:FF:000001">
    <property type="entry name" value="Transcriptional regulator, AsnC family"/>
    <property type="match status" value="1"/>
</dbReference>
<keyword evidence="3" id="KW-0010">Activator</keyword>
<dbReference type="GO" id="GO:0043565">
    <property type="term" value="F:sequence-specific DNA binding"/>
    <property type="evidence" value="ECO:0007669"/>
    <property type="project" value="InterPro"/>
</dbReference>
<keyword evidence="1" id="KW-0805">Transcription regulation</keyword>
<sequence length="164" mass="18726">MTSKNSERKLDRIDRHILRALQEDARLSYVELANKVGLSTTPCMERVKKLERDGVIIGYHAHLNPHHLDASLLVFVEISLTYNSPSVFEDFRREVMGLPHVMECHLVSGNFDYLVKARIGEMSAYRGLLGEILQKLPGVSHTRSYVVMEEVKESTNLHVPDGRR</sequence>
<dbReference type="InterPro" id="IPR019885">
    <property type="entry name" value="Tscrpt_reg_HTH_AsnC-type_CS"/>
</dbReference>
<evidence type="ECO:0000256" key="2">
    <source>
        <dbReference type="ARBA" id="ARBA00023125"/>
    </source>
</evidence>
<dbReference type="AlphaFoldDB" id="A0A2S5KJ69"/>
<dbReference type="InterPro" id="IPR000485">
    <property type="entry name" value="AsnC-type_HTH_dom"/>
</dbReference>
<gene>
    <name evidence="6" type="ORF">C4K68_24200</name>
</gene>
<evidence type="ECO:0000313" key="7">
    <source>
        <dbReference type="Proteomes" id="UP000238196"/>
    </source>
</evidence>
<dbReference type="Proteomes" id="UP000238196">
    <property type="component" value="Unassembled WGS sequence"/>
</dbReference>
<dbReference type="InterPro" id="IPR011008">
    <property type="entry name" value="Dimeric_a/b-barrel"/>
</dbReference>
<dbReference type="GO" id="GO:0006355">
    <property type="term" value="P:regulation of DNA-templated transcription"/>
    <property type="evidence" value="ECO:0007669"/>
    <property type="project" value="UniProtKB-ARBA"/>
</dbReference>
<dbReference type="PRINTS" id="PR00033">
    <property type="entry name" value="HTHASNC"/>
</dbReference>
<reference evidence="6 7" key="1">
    <citation type="submission" date="2018-02" db="EMBL/GenBank/DDBJ databases">
        <title>novel marine gammaproteobacteria from coastal saline agro ecosystem.</title>
        <authorList>
            <person name="Krishnan R."/>
            <person name="Ramesh Kumar N."/>
        </authorList>
    </citation>
    <scope>NUCLEOTIDE SEQUENCE [LARGE SCALE GENOMIC DNA]</scope>
    <source>
        <strain evidence="6 7">228</strain>
    </source>
</reference>
<dbReference type="PANTHER" id="PTHR30154:SF0">
    <property type="entry name" value="LEUCINE-RESPONSIVE REGULATORY PROTEIN"/>
    <property type="match status" value="1"/>
</dbReference>
<proteinExistence type="predicted"/>
<dbReference type="CDD" id="cd00090">
    <property type="entry name" value="HTH_ARSR"/>
    <property type="match status" value="1"/>
</dbReference>
<dbReference type="PROSITE" id="PS50956">
    <property type="entry name" value="HTH_ASNC_2"/>
    <property type="match status" value="1"/>
</dbReference>
<protein>
    <submittedName>
        <fullName evidence="6">AsnC family transcriptional regulator</fullName>
    </submittedName>
</protein>
<dbReference type="InterPro" id="IPR036388">
    <property type="entry name" value="WH-like_DNA-bd_sf"/>
</dbReference>
<dbReference type="PROSITE" id="PS00519">
    <property type="entry name" value="HTH_ASNC_1"/>
    <property type="match status" value="1"/>
</dbReference>
<comment type="caution">
    <text evidence="6">The sequence shown here is derived from an EMBL/GenBank/DDBJ whole genome shotgun (WGS) entry which is preliminary data.</text>
</comment>
<dbReference type="FunFam" id="1.10.10.10:FF:000186">
    <property type="entry name" value="AsnC family transcriptional regulator"/>
    <property type="match status" value="1"/>
</dbReference>
<keyword evidence="2" id="KW-0238">DNA-binding</keyword>
<organism evidence="6 7">
    <name type="scientific">Proteobacteria bacterium 228</name>
    <dbReference type="NCBI Taxonomy" id="2083153"/>
    <lineage>
        <taxon>Bacteria</taxon>
        <taxon>Pseudomonadati</taxon>
        <taxon>Pseudomonadota</taxon>
    </lineage>
</organism>
<evidence type="ECO:0000313" key="6">
    <source>
        <dbReference type="EMBL" id="PPC74828.1"/>
    </source>
</evidence>
<dbReference type="InterPro" id="IPR019887">
    <property type="entry name" value="Tscrpt_reg_AsnC/Lrp_C"/>
</dbReference>
<dbReference type="GO" id="GO:0006524">
    <property type="term" value="P:alanine catabolic process"/>
    <property type="evidence" value="ECO:0007669"/>
    <property type="project" value="TreeGrafter"/>
</dbReference>